<evidence type="ECO:0000313" key="2">
    <source>
        <dbReference type="EMBL" id="NIY64071.1"/>
    </source>
</evidence>
<proteinExistence type="predicted"/>
<accession>A0A7X6AWC1</accession>
<feature type="compositionally biased region" description="Polar residues" evidence="1">
    <location>
        <begin position="128"/>
        <end position="137"/>
    </location>
</feature>
<sequence length="153" mass="16743">MTEGGRVGYRPGRRRLERPVLDSGEDHRGRGAPVRLEYALAGWTCCCTASRAPARERGASQTAHEASALRACGPAVVRGAVLAGPPAPRRWAQVFPVTPATLLACHRRLIARKWDYSKHRRRRGRPSTAGSTANSQRWESRSPPPRSGSLNGR</sequence>
<dbReference type="EMBL" id="JAALLH010000001">
    <property type="protein sequence ID" value="NIY64071.1"/>
    <property type="molecule type" value="Genomic_DNA"/>
</dbReference>
<gene>
    <name evidence="2" type="ORF">SMALB_2019</name>
</gene>
<name>A0A7X6AWC1_STRMQ</name>
<dbReference type="Proteomes" id="UP000536624">
    <property type="component" value="Unassembled WGS sequence"/>
</dbReference>
<evidence type="ECO:0000313" key="3">
    <source>
        <dbReference type="Proteomes" id="UP000536624"/>
    </source>
</evidence>
<evidence type="ECO:0000256" key="1">
    <source>
        <dbReference type="SAM" id="MobiDB-lite"/>
    </source>
</evidence>
<organism evidence="2 3">
    <name type="scientific">Streptomyces malaysiensis</name>
    <dbReference type="NCBI Taxonomy" id="92644"/>
    <lineage>
        <taxon>Bacteria</taxon>
        <taxon>Bacillati</taxon>
        <taxon>Actinomycetota</taxon>
        <taxon>Actinomycetes</taxon>
        <taxon>Kitasatosporales</taxon>
        <taxon>Streptomycetaceae</taxon>
        <taxon>Streptomyces</taxon>
        <taxon>Streptomyces violaceusniger group</taxon>
    </lineage>
</organism>
<evidence type="ECO:0008006" key="4">
    <source>
        <dbReference type="Google" id="ProtNLM"/>
    </source>
</evidence>
<dbReference type="AlphaFoldDB" id="A0A7X6AWC1"/>
<protein>
    <recommendedName>
        <fullName evidence="4">Transposase</fullName>
    </recommendedName>
</protein>
<feature type="compositionally biased region" description="Basic and acidic residues" evidence="1">
    <location>
        <begin position="17"/>
        <end position="28"/>
    </location>
</feature>
<comment type="caution">
    <text evidence="2">The sequence shown here is derived from an EMBL/GenBank/DDBJ whole genome shotgun (WGS) entry which is preliminary data.</text>
</comment>
<feature type="compositionally biased region" description="Low complexity" evidence="1">
    <location>
        <begin position="1"/>
        <end position="10"/>
    </location>
</feature>
<reference evidence="2 3" key="1">
    <citation type="submission" date="2020-02" db="EMBL/GenBank/DDBJ databases">
        <title>Streptomyces malaysiensis DSM14702 (JHCC583434, PFL_A843) Genome sequencing and assembly.</title>
        <authorList>
            <person name="Samborskyy M."/>
        </authorList>
    </citation>
    <scope>NUCLEOTIDE SEQUENCE [LARGE SCALE GENOMIC DNA]</scope>
    <source>
        <strain evidence="2 3">DSM 14702</strain>
    </source>
</reference>
<feature type="region of interest" description="Disordered" evidence="1">
    <location>
        <begin position="117"/>
        <end position="153"/>
    </location>
</feature>
<feature type="region of interest" description="Disordered" evidence="1">
    <location>
        <begin position="1"/>
        <end position="28"/>
    </location>
</feature>